<dbReference type="InterPro" id="IPR044528">
    <property type="entry name" value="POD-like_MBL-fold"/>
</dbReference>
<dbReference type="Gene3D" id="3.60.15.10">
    <property type="entry name" value="Ribonuclease Z/Hydroxyacylglutathione hydrolase-like"/>
    <property type="match status" value="1"/>
</dbReference>
<dbReference type="STRING" id="47500.AF333_22585"/>
<evidence type="ECO:0000256" key="1">
    <source>
        <dbReference type="ARBA" id="ARBA00022723"/>
    </source>
</evidence>
<dbReference type="GeneID" id="42307923"/>
<comment type="function">
    <text evidence="3">Counteracts the endogenous Pycsar antiviral defense system. Phosphodiesterase that enables metal-dependent hydrolysis of host cyclic nucleotide Pycsar defense signals such as cCMP and cUMP.</text>
</comment>
<evidence type="ECO:0000256" key="4">
    <source>
        <dbReference type="ARBA" id="ARBA00048505"/>
    </source>
</evidence>
<evidence type="ECO:0000313" key="8">
    <source>
        <dbReference type="Proteomes" id="UP000037269"/>
    </source>
</evidence>
<dbReference type="EMBL" id="LGUG01000004">
    <property type="protein sequence ID" value="KON97803.1"/>
    <property type="molecule type" value="Genomic_DNA"/>
</dbReference>
<dbReference type="EMBL" id="FNED01000027">
    <property type="protein sequence ID" value="SDJ74026.1"/>
    <property type="molecule type" value="Genomic_DNA"/>
</dbReference>
<dbReference type="InterPro" id="IPR036866">
    <property type="entry name" value="RibonucZ/Hydroxyglut_hydro"/>
</dbReference>
<evidence type="ECO:0000313" key="6">
    <source>
        <dbReference type="EMBL" id="KON97803.1"/>
    </source>
</evidence>
<dbReference type="InterPro" id="IPR036873">
    <property type="entry name" value="Rhodanese-like_dom_sf"/>
</dbReference>
<dbReference type="CDD" id="cd07724">
    <property type="entry name" value="POD-like_MBL-fold"/>
    <property type="match status" value="1"/>
</dbReference>
<sequence>MLLKYFYDDKLAQASYLVGCQATGEAIVIDPARNIESYEKIAKAHHVRIVGVTETHIHADFLSGAREIASKFGATLYLSDEGGPDWRYKYLPEFKHCFLKDGDTFNIGNINFEVMHTPGHTPEHISLLVTNGGSSATGPMGIFTGDFVFVGDVGRPDLLEKAAGVQGSSEEMAIAMFHSLQRFKQLPDYIQIWPGHGAGSACGKALGAIPSSTVGYEKMTNWALQCEDVRHFTEILLSGQPEAPTYFSMMKRLNKEGTQLLQEITDPHCMEPSIATVQTWVKQGIVVDTRPASEFSTKHLRGVINIPYNKSFVTWAGWLLDYTRPIYLLASDEYVRDVLQDLRSIGLDYVVATMDPNVINQAEESDKHVMVYREVTPVMVNDAVRTGQMYVLDVRSTSEWEEGHIPQAKHIMLGYLHERVREIPSDKPILVHCKAGGRSAIAASILQAQGLEDVRNLLGGYDEWIKQGYPSQRESDLLENKTE</sequence>
<dbReference type="Pfam" id="PF00581">
    <property type="entry name" value="Rhodanese"/>
    <property type="match status" value="1"/>
</dbReference>
<gene>
    <name evidence="6" type="ORF">AF333_22585</name>
    <name evidence="7" type="ORF">SAMN04487909_12717</name>
</gene>
<dbReference type="RefSeq" id="WP_043069078.1">
    <property type="nucleotide sequence ID" value="NZ_BJOA01000171.1"/>
</dbReference>
<reference evidence="6 8" key="1">
    <citation type="submission" date="2015-07" db="EMBL/GenBank/DDBJ databases">
        <title>Fjat-14205 dsm 2895.</title>
        <authorList>
            <person name="Liu B."/>
            <person name="Wang J."/>
            <person name="Zhu Y."/>
            <person name="Liu G."/>
            <person name="Chen Q."/>
            <person name="Chen Z."/>
            <person name="Lan J."/>
            <person name="Che J."/>
            <person name="Ge C."/>
            <person name="Shi H."/>
            <person name="Pan Z."/>
            <person name="Liu X."/>
        </authorList>
    </citation>
    <scope>NUCLEOTIDE SEQUENCE [LARGE SCALE GENOMIC DNA]</scope>
    <source>
        <strain evidence="6 8">DSM 2895</strain>
    </source>
</reference>
<comment type="catalytic activity">
    <reaction evidence="2">
        <text>3',5'-cyclic CMP + H2O = CMP + H(+)</text>
        <dbReference type="Rhea" id="RHEA:72675"/>
        <dbReference type="ChEBI" id="CHEBI:15377"/>
        <dbReference type="ChEBI" id="CHEBI:15378"/>
        <dbReference type="ChEBI" id="CHEBI:58003"/>
        <dbReference type="ChEBI" id="CHEBI:60377"/>
    </reaction>
    <physiologicalReaction direction="left-to-right" evidence="2">
        <dbReference type="Rhea" id="RHEA:72676"/>
    </physiologicalReaction>
</comment>
<evidence type="ECO:0000313" key="9">
    <source>
        <dbReference type="Proteomes" id="UP000182836"/>
    </source>
</evidence>
<dbReference type="GO" id="GO:0070813">
    <property type="term" value="P:hydrogen sulfide metabolic process"/>
    <property type="evidence" value="ECO:0007669"/>
    <property type="project" value="TreeGrafter"/>
</dbReference>
<organism evidence="6 8">
    <name type="scientific">Aneurinibacillus migulanus</name>
    <name type="common">Bacillus migulanus</name>
    <dbReference type="NCBI Taxonomy" id="47500"/>
    <lineage>
        <taxon>Bacteria</taxon>
        <taxon>Bacillati</taxon>
        <taxon>Bacillota</taxon>
        <taxon>Bacilli</taxon>
        <taxon>Bacillales</taxon>
        <taxon>Paenibacillaceae</taxon>
        <taxon>Aneurinibacillus group</taxon>
        <taxon>Aneurinibacillus</taxon>
    </lineage>
</organism>
<keyword evidence="6" id="KW-0378">Hydrolase</keyword>
<dbReference type="SUPFAM" id="SSF56281">
    <property type="entry name" value="Metallo-hydrolase/oxidoreductase"/>
    <property type="match status" value="1"/>
</dbReference>
<dbReference type="GO" id="GO:0050313">
    <property type="term" value="F:sulfur dioxygenase activity"/>
    <property type="evidence" value="ECO:0007669"/>
    <property type="project" value="InterPro"/>
</dbReference>
<evidence type="ECO:0000256" key="2">
    <source>
        <dbReference type="ARBA" id="ARBA00034221"/>
    </source>
</evidence>
<dbReference type="OrthoDB" id="9784009at2"/>
<evidence type="ECO:0000313" key="7">
    <source>
        <dbReference type="EMBL" id="SDJ74026.1"/>
    </source>
</evidence>
<evidence type="ECO:0000256" key="3">
    <source>
        <dbReference type="ARBA" id="ARBA00034301"/>
    </source>
</evidence>
<protein>
    <submittedName>
        <fullName evidence="7">Hydroxyacylglutathione hydrolase</fullName>
    </submittedName>
    <submittedName>
        <fullName evidence="6">Zn-dependent hydrolase</fullName>
    </submittedName>
</protein>
<dbReference type="PANTHER" id="PTHR43084:SF1">
    <property type="entry name" value="PERSULFIDE DIOXYGENASE ETHE1, MITOCHONDRIAL"/>
    <property type="match status" value="1"/>
</dbReference>
<dbReference type="PATRIC" id="fig|47500.8.peg.4795"/>
<dbReference type="InterPro" id="IPR001763">
    <property type="entry name" value="Rhodanese-like_dom"/>
</dbReference>
<dbReference type="Pfam" id="PF00753">
    <property type="entry name" value="Lactamase_B"/>
    <property type="match status" value="1"/>
</dbReference>
<proteinExistence type="predicted"/>
<dbReference type="GO" id="GO:0006749">
    <property type="term" value="P:glutathione metabolic process"/>
    <property type="evidence" value="ECO:0007669"/>
    <property type="project" value="InterPro"/>
</dbReference>
<dbReference type="CDD" id="cd00158">
    <property type="entry name" value="RHOD"/>
    <property type="match status" value="1"/>
</dbReference>
<dbReference type="SMART" id="SM00450">
    <property type="entry name" value="RHOD"/>
    <property type="match status" value="1"/>
</dbReference>
<keyword evidence="1" id="KW-0479">Metal-binding</keyword>
<dbReference type="AlphaFoldDB" id="A0A0D1UST0"/>
<reference evidence="7 9" key="2">
    <citation type="submission" date="2016-10" db="EMBL/GenBank/DDBJ databases">
        <authorList>
            <person name="de Groot N.N."/>
        </authorList>
    </citation>
    <scope>NUCLEOTIDE SEQUENCE [LARGE SCALE GENOMIC DNA]</scope>
    <source>
        <strain evidence="7 9">DSM 2895</strain>
    </source>
</reference>
<dbReference type="FunFam" id="3.60.15.10:FF:000030">
    <property type="entry name" value="Metallo-beta-lactamase family protein"/>
    <property type="match status" value="1"/>
</dbReference>
<dbReference type="Gene3D" id="3.40.250.10">
    <property type="entry name" value="Rhodanese-like domain"/>
    <property type="match status" value="2"/>
</dbReference>
<name>A0A0D1UST0_ANEMI</name>
<evidence type="ECO:0000259" key="5">
    <source>
        <dbReference type="PROSITE" id="PS50206"/>
    </source>
</evidence>
<dbReference type="GO" id="GO:0046872">
    <property type="term" value="F:metal ion binding"/>
    <property type="evidence" value="ECO:0007669"/>
    <property type="project" value="UniProtKB-KW"/>
</dbReference>
<feature type="domain" description="Rhodanese" evidence="5">
    <location>
        <begin position="385"/>
        <end position="473"/>
    </location>
</feature>
<dbReference type="SMART" id="SM00849">
    <property type="entry name" value="Lactamase_B"/>
    <property type="match status" value="1"/>
</dbReference>
<comment type="catalytic activity">
    <reaction evidence="4">
        <text>3',5'-cyclic UMP + H2O = UMP + H(+)</text>
        <dbReference type="Rhea" id="RHEA:70575"/>
        <dbReference type="ChEBI" id="CHEBI:15377"/>
        <dbReference type="ChEBI" id="CHEBI:15378"/>
        <dbReference type="ChEBI" id="CHEBI:57865"/>
        <dbReference type="ChEBI" id="CHEBI:184387"/>
    </reaction>
    <physiologicalReaction direction="left-to-right" evidence="4">
        <dbReference type="Rhea" id="RHEA:70576"/>
    </physiologicalReaction>
</comment>
<dbReference type="GO" id="GO:0016787">
    <property type="term" value="F:hydrolase activity"/>
    <property type="evidence" value="ECO:0007669"/>
    <property type="project" value="UniProtKB-KW"/>
</dbReference>
<dbReference type="PROSITE" id="PS50206">
    <property type="entry name" value="RHODANESE_3"/>
    <property type="match status" value="1"/>
</dbReference>
<dbReference type="InterPro" id="IPR001279">
    <property type="entry name" value="Metallo-B-lactamas"/>
</dbReference>
<dbReference type="SUPFAM" id="SSF52821">
    <property type="entry name" value="Rhodanese/Cell cycle control phosphatase"/>
    <property type="match status" value="2"/>
</dbReference>
<dbReference type="InterPro" id="IPR051682">
    <property type="entry name" value="Mito_Persulfide_Diox"/>
</dbReference>
<dbReference type="FunFam" id="3.40.250.10:FF:000049">
    <property type="entry name" value="Phage shock protein E"/>
    <property type="match status" value="1"/>
</dbReference>
<keyword evidence="8" id="KW-1185">Reference proteome</keyword>
<dbReference type="Proteomes" id="UP000182836">
    <property type="component" value="Unassembled WGS sequence"/>
</dbReference>
<dbReference type="PANTHER" id="PTHR43084">
    <property type="entry name" value="PERSULFIDE DIOXYGENASE ETHE1"/>
    <property type="match status" value="1"/>
</dbReference>
<dbReference type="Proteomes" id="UP000037269">
    <property type="component" value="Unassembled WGS sequence"/>
</dbReference>
<accession>A0A0D1UST0</accession>